<dbReference type="Gene3D" id="3.30.450.20">
    <property type="entry name" value="PAS domain"/>
    <property type="match status" value="1"/>
</dbReference>
<gene>
    <name evidence="10" type="ORF">SY85_13960</name>
</gene>
<dbReference type="GO" id="GO:0000156">
    <property type="term" value="F:phosphorelay response regulator activity"/>
    <property type="evidence" value="ECO:0007669"/>
    <property type="project" value="TreeGrafter"/>
</dbReference>
<dbReference type="GO" id="GO:0007234">
    <property type="term" value="P:osmosensory signaling via phosphorelay pathway"/>
    <property type="evidence" value="ECO:0007669"/>
    <property type="project" value="TreeGrafter"/>
</dbReference>
<feature type="coiled-coil region" evidence="7">
    <location>
        <begin position="249"/>
        <end position="276"/>
    </location>
</feature>
<dbReference type="STRING" id="1492898.SY85_13960"/>
<dbReference type="InterPro" id="IPR011006">
    <property type="entry name" value="CheY-like_superfamily"/>
</dbReference>
<keyword evidence="4" id="KW-0808">Transferase</keyword>
<dbReference type="FunFam" id="3.30.565.10:FF:000006">
    <property type="entry name" value="Sensor histidine kinase WalK"/>
    <property type="match status" value="1"/>
</dbReference>
<dbReference type="SUPFAM" id="SSF55785">
    <property type="entry name" value="PYP-like sensor domain (PAS domain)"/>
    <property type="match status" value="1"/>
</dbReference>
<dbReference type="PATRIC" id="fig|1492898.3.peg.3014"/>
<dbReference type="OrthoDB" id="9781208at2"/>
<evidence type="ECO:0000313" key="10">
    <source>
        <dbReference type="EMBL" id="ANE51446.1"/>
    </source>
</evidence>
<dbReference type="Proteomes" id="UP000077177">
    <property type="component" value="Chromosome"/>
</dbReference>
<dbReference type="Gene3D" id="1.10.287.130">
    <property type="match status" value="1"/>
</dbReference>
<dbReference type="InterPro" id="IPR001789">
    <property type="entry name" value="Sig_transdc_resp-reg_receiver"/>
</dbReference>
<sequence>MILIVDDKPENLFSLKTILERHSFKVDTALSGEEALKKVLRQTYSLIILDVQMPDMDGFEVAEALVGSSRSKQTPILFLSAVNTDKKFITKGFDSGAVDYITKPVDPDILILRVRTFYRLYEQSAALNDAHQQLKAAHTELHLTLNSIPQIAFTATPDGQLDFVNQFWYQYSTSPISFPDTPENEPSLEEIWQAALTKGNFYEQKVRIRKLTNQAYRFHLFRVTPVKENNTLIKWTGVFVDIHDQHEINELLEEKIKERTKELVEANKSLEESNADLQQFASIASHDLKEPLRKIHLFGSLMKEQLADKDKIEKYLSKILYASDRMNRLVNDVLSFSRLSEIDRFVHTDLNQIAQEVLVDLELMIQEKEAQIHLDPLPHIEAIPGLIRQVFQNMISNALKFAKEDQTPVLHIHCQQVSTLQADSPESNNGAFYRLVFSDNGIGFEEKYTQRIFSLFQRLNAQSQYEGTGIGLSIAKKIVEKHHGLITAHSQPGEGANFIVVLPATQQQ</sequence>
<dbReference type="EC" id="2.7.13.3" evidence="2"/>
<dbReference type="EMBL" id="CP011390">
    <property type="protein sequence ID" value="ANE51446.1"/>
    <property type="molecule type" value="Genomic_DNA"/>
</dbReference>
<dbReference type="RefSeq" id="WP_066405484.1">
    <property type="nucleotide sequence ID" value="NZ_CP011390.1"/>
</dbReference>
<dbReference type="InterPro" id="IPR036890">
    <property type="entry name" value="HATPase_C_sf"/>
</dbReference>
<dbReference type="Pfam" id="PF00072">
    <property type="entry name" value="Response_reg"/>
    <property type="match status" value="1"/>
</dbReference>
<evidence type="ECO:0000259" key="8">
    <source>
        <dbReference type="PROSITE" id="PS50109"/>
    </source>
</evidence>
<evidence type="ECO:0000256" key="6">
    <source>
        <dbReference type="PROSITE-ProRule" id="PRU00169"/>
    </source>
</evidence>
<evidence type="ECO:0000256" key="2">
    <source>
        <dbReference type="ARBA" id="ARBA00012438"/>
    </source>
</evidence>
<proteinExistence type="predicted"/>
<evidence type="ECO:0000259" key="9">
    <source>
        <dbReference type="PROSITE" id="PS50110"/>
    </source>
</evidence>
<keyword evidence="11" id="KW-1185">Reference proteome</keyword>
<keyword evidence="5 10" id="KW-0418">Kinase</keyword>
<dbReference type="PRINTS" id="PR00344">
    <property type="entry name" value="BCTRLSENSOR"/>
</dbReference>
<dbReference type="CDD" id="cd00082">
    <property type="entry name" value="HisKA"/>
    <property type="match status" value="1"/>
</dbReference>
<reference evidence="11" key="1">
    <citation type="submission" date="2015-01" db="EMBL/GenBank/DDBJ databases">
        <title>Flavisolibacter sp./LCS9/ whole genome sequencing.</title>
        <authorList>
            <person name="Kim M.K."/>
            <person name="Srinivasan S."/>
            <person name="Lee J.-J."/>
        </authorList>
    </citation>
    <scope>NUCLEOTIDE SEQUENCE [LARGE SCALE GENOMIC DNA]</scope>
    <source>
        <strain evidence="11">LCS9</strain>
    </source>
</reference>
<dbReference type="InterPro" id="IPR003661">
    <property type="entry name" value="HisK_dim/P_dom"/>
</dbReference>
<evidence type="ECO:0000256" key="4">
    <source>
        <dbReference type="ARBA" id="ARBA00022679"/>
    </source>
</evidence>
<dbReference type="GO" id="GO:0000155">
    <property type="term" value="F:phosphorelay sensor kinase activity"/>
    <property type="evidence" value="ECO:0007669"/>
    <property type="project" value="InterPro"/>
</dbReference>
<dbReference type="InterPro" id="IPR035965">
    <property type="entry name" value="PAS-like_dom_sf"/>
</dbReference>
<reference evidence="10 11" key="2">
    <citation type="journal article" date="2016" name="Int. J. Syst. Evol. Microbiol.">
        <title>Flavisolibacter tropicus sp. nov., isolated from tropical soil.</title>
        <authorList>
            <person name="Lee J.J."/>
            <person name="Kang M.S."/>
            <person name="Kim G.S."/>
            <person name="Lee C.S."/>
            <person name="Lim S."/>
            <person name="Lee J."/>
            <person name="Roh S.H."/>
            <person name="Kang H."/>
            <person name="Ha J.M."/>
            <person name="Bae S."/>
            <person name="Jung H.Y."/>
            <person name="Kim M.K."/>
        </authorList>
    </citation>
    <scope>NUCLEOTIDE SEQUENCE [LARGE SCALE GENOMIC DNA]</scope>
    <source>
        <strain evidence="10 11">LCS9</strain>
    </source>
</reference>
<keyword evidence="3 6" id="KW-0597">Phosphoprotein</keyword>
<accession>A0A172TWR6</accession>
<dbReference type="SUPFAM" id="SSF55874">
    <property type="entry name" value="ATPase domain of HSP90 chaperone/DNA topoisomerase II/histidine kinase"/>
    <property type="match status" value="1"/>
</dbReference>
<protein>
    <recommendedName>
        <fullName evidence="2">histidine kinase</fullName>
        <ecNumber evidence="2">2.7.13.3</ecNumber>
    </recommendedName>
</protein>
<dbReference type="Pfam" id="PF00512">
    <property type="entry name" value="HisKA"/>
    <property type="match status" value="1"/>
</dbReference>
<dbReference type="SMART" id="SM00388">
    <property type="entry name" value="HisKA"/>
    <property type="match status" value="1"/>
</dbReference>
<dbReference type="SMART" id="SM00448">
    <property type="entry name" value="REC"/>
    <property type="match status" value="1"/>
</dbReference>
<dbReference type="Pfam" id="PF02518">
    <property type="entry name" value="HATPase_c"/>
    <property type="match status" value="1"/>
</dbReference>
<evidence type="ECO:0000313" key="11">
    <source>
        <dbReference type="Proteomes" id="UP000077177"/>
    </source>
</evidence>
<feature type="domain" description="Histidine kinase" evidence="8">
    <location>
        <begin position="283"/>
        <end position="506"/>
    </location>
</feature>
<dbReference type="SUPFAM" id="SSF47384">
    <property type="entry name" value="Homodimeric domain of signal transducing histidine kinase"/>
    <property type="match status" value="1"/>
</dbReference>
<dbReference type="PROSITE" id="PS50110">
    <property type="entry name" value="RESPONSE_REGULATORY"/>
    <property type="match status" value="1"/>
</dbReference>
<keyword evidence="7" id="KW-0175">Coiled coil</keyword>
<dbReference type="PANTHER" id="PTHR42878">
    <property type="entry name" value="TWO-COMPONENT HISTIDINE KINASE"/>
    <property type="match status" value="1"/>
</dbReference>
<dbReference type="Gene3D" id="3.30.565.10">
    <property type="entry name" value="Histidine kinase-like ATPase, C-terminal domain"/>
    <property type="match status" value="1"/>
</dbReference>
<dbReference type="PROSITE" id="PS50109">
    <property type="entry name" value="HIS_KIN"/>
    <property type="match status" value="1"/>
</dbReference>
<evidence type="ECO:0000256" key="3">
    <source>
        <dbReference type="ARBA" id="ARBA00022553"/>
    </source>
</evidence>
<dbReference type="SUPFAM" id="SSF52172">
    <property type="entry name" value="CheY-like"/>
    <property type="match status" value="1"/>
</dbReference>
<comment type="catalytic activity">
    <reaction evidence="1">
        <text>ATP + protein L-histidine = ADP + protein N-phospho-L-histidine.</text>
        <dbReference type="EC" id="2.7.13.3"/>
    </reaction>
</comment>
<dbReference type="InterPro" id="IPR003594">
    <property type="entry name" value="HATPase_dom"/>
</dbReference>
<evidence type="ECO:0000256" key="1">
    <source>
        <dbReference type="ARBA" id="ARBA00000085"/>
    </source>
</evidence>
<dbReference type="AlphaFoldDB" id="A0A172TWR6"/>
<dbReference type="PANTHER" id="PTHR42878:SF15">
    <property type="entry name" value="BACTERIOPHYTOCHROME"/>
    <property type="match status" value="1"/>
</dbReference>
<dbReference type="Gene3D" id="3.40.50.2300">
    <property type="match status" value="1"/>
</dbReference>
<name>A0A172TWR6_9BACT</name>
<dbReference type="InterPro" id="IPR036097">
    <property type="entry name" value="HisK_dim/P_sf"/>
</dbReference>
<dbReference type="KEGG" id="fla:SY85_13960"/>
<feature type="modified residue" description="4-aspartylphosphate" evidence="6">
    <location>
        <position position="50"/>
    </location>
</feature>
<dbReference type="InterPro" id="IPR004358">
    <property type="entry name" value="Sig_transdc_His_kin-like_C"/>
</dbReference>
<dbReference type="SMART" id="SM00387">
    <property type="entry name" value="HATPase_c"/>
    <property type="match status" value="1"/>
</dbReference>
<evidence type="ECO:0000256" key="5">
    <source>
        <dbReference type="ARBA" id="ARBA00022777"/>
    </source>
</evidence>
<evidence type="ECO:0000256" key="7">
    <source>
        <dbReference type="SAM" id="Coils"/>
    </source>
</evidence>
<dbReference type="InterPro" id="IPR050351">
    <property type="entry name" value="BphY/WalK/GraS-like"/>
</dbReference>
<dbReference type="GO" id="GO:0030295">
    <property type="term" value="F:protein kinase activator activity"/>
    <property type="evidence" value="ECO:0007669"/>
    <property type="project" value="TreeGrafter"/>
</dbReference>
<dbReference type="InterPro" id="IPR005467">
    <property type="entry name" value="His_kinase_dom"/>
</dbReference>
<organism evidence="10 11">
    <name type="scientific">Flavisolibacter tropicus</name>
    <dbReference type="NCBI Taxonomy" id="1492898"/>
    <lineage>
        <taxon>Bacteria</taxon>
        <taxon>Pseudomonadati</taxon>
        <taxon>Bacteroidota</taxon>
        <taxon>Chitinophagia</taxon>
        <taxon>Chitinophagales</taxon>
        <taxon>Chitinophagaceae</taxon>
        <taxon>Flavisolibacter</taxon>
    </lineage>
</organism>
<feature type="domain" description="Response regulatory" evidence="9">
    <location>
        <begin position="1"/>
        <end position="118"/>
    </location>
</feature>